<proteinExistence type="predicted"/>
<evidence type="ECO:0000259" key="1">
    <source>
        <dbReference type="PROSITE" id="PS50035"/>
    </source>
</evidence>
<comment type="caution">
    <text evidence="2">The sequence shown here is derived from an EMBL/GenBank/DDBJ whole genome shotgun (WGS) entry which is preliminary data.</text>
</comment>
<dbReference type="PROSITE" id="PS50035">
    <property type="entry name" value="PLD"/>
    <property type="match status" value="1"/>
</dbReference>
<dbReference type="InterPro" id="IPR047955">
    <property type="entry name" value="DrmC-like"/>
</dbReference>
<dbReference type="SUPFAM" id="SSF56024">
    <property type="entry name" value="Phospholipase D/nuclease"/>
    <property type="match status" value="1"/>
</dbReference>
<dbReference type="InterPro" id="IPR025202">
    <property type="entry name" value="PLD-like_dom"/>
</dbReference>
<dbReference type="RefSeq" id="WP_379517975.1">
    <property type="nucleotide sequence ID" value="NZ_JBHSPA010000037.1"/>
</dbReference>
<name>A0ABW1CRV2_9ACTN</name>
<dbReference type="EMBL" id="JBHSPA010000037">
    <property type="protein sequence ID" value="MFC5828474.1"/>
    <property type="molecule type" value="Genomic_DNA"/>
</dbReference>
<accession>A0ABW1CRV2</accession>
<dbReference type="InterPro" id="IPR001736">
    <property type="entry name" value="PLipase_D/transphosphatidylase"/>
</dbReference>
<dbReference type="Proteomes" id="UP001596058">
    <property type="component" value="Unassembled WGS sequence"/>
</dbReference>
<dbReference type="CDD" id="cd09132">
    <property type="entry name" value="PLDc_unchar4"/>
    <property type="match status" value="1"/>
</dbReference>
<organism evidence="2 3">
    <name type="scientific">Nonomuraea insulae</name>
    <dbReference type="NCBI Taxonomy" id="1616787"/>
    <lineage>
        <taxon>Bacteria</taxon>
        <taxon>Bacillati</taxon>
        <taxon>Actinomycetota</taxon>
        <taxon>Actinomycetes</taxon>
        <taxon>Streptosporangiales</taxon>
        <taxon>Streptosporangiaceae</taxon>
        <taxon>Nonomuraea</taxon>
    </lineage>
</organism>
<dbReference type="Pfam" id="PF13091">
    <property type="entry name" value="PLDc_2"/>
    <property type="match status" value="1"/>
</dbReference>
<feature type="domain" description="PLD phosphodiesterase" evidence="1">
    <location>
        <begin position="190"/>
        <end position="217"/>
    </location>
</feature>
<reference evidence="3" key="1">
    <citation type="journal article" date="2019" name="Int. J. Syst. Evol. Microbiol.">
        <title>The Global Catalogue of Microorganisms (GCM) 10K type strain sequencing project: providing services to taxonomists for standard genome sequencing and annotation.</title>
        <authorList>
            <consortium name="The Broad Institute Genomics Platform"/>
            <consortium name="The Broad Institute Genome Sequencing Center for Infectious Disease"/>
            <person name="Wu L."/>
            <person name="Ma J."/>
        </authorList>
    </citation>
    <scope>NUCLEOTIDE SEQUENCE [LARGE SCALE GENOMIC DNA]</scope>
    <source>
        <strain evidence="3">CCUG 53903</strain>
    </source>
</reference>
<protein>
    <submittedName>
        <fullName evidence="2">DISARM system phospholipase D-like protein DrmC</fullName>
    </submittedName>
</protein>
<sequence>MSGHPRFERAAAEAAAQLGPARLRTLADRIGAGWPRAAIPGAVPVPGFAEHAAAILDARDAESISDLEVAAYLRGVADGHSQHSGAFRVDVVWSGPSSHAVPVRATAQVLVDVVGESQRELMLMTYSAKPYRPLLEALGLAVSRGVSVAAIVETLQGAGSALSGAEPATAFASVPGLELWHWPTAGRSTQGSKMHAKLAVADRRVLLVSSANLTHSGVSRNIEAGLLIRGGTAPQRAAEHIAELRARGVLERLS</sequence>
<gene>
    <name evidence="2" type="primary">drmC</name>
    <name evidence="2" type="ORF">ACFPZ3_31800</name>
</gene>
<dbReference type="Gene3D" id="3.30.870.10">
    <property type="entry name" value="Endonuclease Chain A"/>
    <property type="match status" value="1"/>
</dbReference>
<dbReference type="NCBIfam" id="NF038319">
    <property type="entry name" value="DISARM_DrmC_I"/>
    <property type="match status" value="1"/>
</dbReference>
<keyword evidence="3" id="KW-1185">Reference proteome</keyword>
<evidence type="ECO:0000313" key="3">
    <source>
        <dbReference type="Proteomes" id="UP001596058"/>
    </source>
</evidence>
<evidence type="ECO:0000313" key="2">
    <source>
        <dbReference type="EMBL" id="MFC5828474.1"/>
    </source>
</evidence>